<evidence type="ECO:0000313" key="9">
    <source>
        <dbReference type="Proteomes" id="UP000011083"/>
    </source>
</evidence>
<dbReference type="InterPro" id="IPR036236">
    <property type="entry name" value="Znf_C2H2_sf"/>
</dbReference>
<evidence type="ECO:0000313" key="8">
    <source>
        <dbReference type="EMBL" id="ELR25661.1"/>
    </source>
</evidence>
<dbReference type="GO" id="GO:0008270">
    <property type="term" value="F:zinc ion binding"/>
    <property type="evidence" value="ECO:0007669"/>
    <property type="project" value="UniProtKB-KW"/>
</dbReference>
<keyword evidence="4" id="KW-0862">Zinc</keyword>
<dbReference type="GeneID" id="14926727"/>
<keyword evidence="3 5" id="KW-0863">Zinc-finger</keyword>
<dbReference type="PROSITE" id="PS00028">
    <property type="entry name" value="ZINC_FINGER_C2H2_1"/>
    <property type="match status" value="1"/>
</dbReference>
<evidence type="ECO:0000256" key="1">
    <source>
        <dbReference type="ARBA" id="ARBA00022723"/>
    </source>
</evidence>
<keyword evidence="1" id="KW-0479">Metal-binding</keyword>
<accession>L8HMQ2</accession>
<organism evidence="8 9">
    <name type="scientific">Acanthamoeba castellanii (strain ATCC 30010 / Neff)</name>
    <dbReference type="NCBI Taxonomy" id="1257118"/>
    <lineage>
        <taxon>Eukaryota</taxon>
        <taxon>Amoebozoa</taxon>
        <taxon>Discosea</taxon>
        <taxon>Longamoebia</taxon>
        <taxon>Centramoebida</taxon>
        <taxon>Acanthamoebidae</taxon>
        <taxon>Acanthamoeba</taxon>
    </lineage>
</organism>
<gene>
    <name evidence="8" type="ORF">ACA1_119490</name>
</gene>
<dbReference type="AlphaFoldDB" id="L8HMQ2"/>
<feature type="region of interest" description="Disordered" evidence="6">
    <location>
        <begin position="1"/>
        <end position="30"/>
    </location>
</feature>
<feature type="domain" description="C2H2-type" evidence="7">
    <location>
        <begin position="37"/>
        <end position="66"/>
    </location>
</feature>
<reference evidence="8 9" key="1">
    <citation type="journal article" date="2013" name="Genome Biol.">
        <title>Genome of Acanthamoeba castellanii highlights extensive lateral gene transfer and early evolution of tyrosine kinase signaling.</title>
        <authorList>
            <person name="Clarke M."/>
            <person name="Lohan A.J."/>
            <person name="Liu B."/>
            <person name="Lagkouvardos I."/>
            <person name="Roy S."/>
            <person name="Zafar N."/>
            <person name="Bertelli C."/>
            <person name="Schilde C."/>
            <person name="Kianianmomeni A."/>
            <person name="Burglin T.R."/>
            <person name="Frech C."/>
            <person name="Turcotte B."/>
            <person name="Kopec K.O."/>
            <person name="Synnott J.M."/>
            <person name="Choo C."/>
            <person name="Paponov I."/>
            <person name="Finkler A."/>
            <person name="Soon Heng Tan C."/>
            <person name="Hutchins A.P."/>
            <person name="Weinmeier T."/>
            <person name="Rattei T."/>
            <person name="Chu J.S."/>
            <person name="Gimenez G."/>
            <person name="Irimia M."/>
            <person name="Rigden D.J."/>
            <person name="Fitzpatrick D.A."/>
            <person name="Lorenzo-Morales J."/>
            <person name="Bateman A."/>
            <person name="Chiu C.H."/>
            <person name="Tang P."/>
            <person name="Hegemann P."/>
            <person name="Fromm H."/>
            <person name="Raoult D."/>
            <person name="Greub G."/>
            <person name="Miranda-Saavedra D."/>
            <person name="Chen N."/>
            <person name="Nash P."/>
            <person name="Ginger M.L."/>
            <person name="Horn M."/>
            <person name="Schaap P."/>
            <person name="Caler L."/>
            <person name="Loftus B."/>
        </authorList>
    </citation>
    <scope>NUCLEOTIDE SEQUENCE [LARGE SCALE GENOMIC DNA]</scope>
    <source>
        <strain evidence="8 9">Neff</strain>
    </source>
</reference>
<evidence type="ECO:0000259" key="7">
    <source>
        <dbReference type="PROSITE" id="PS50157"/>
    </source>
</evidence>
<keyword evidence="9" id="KW-1185">Reference proteome</keyword>
<dbReference type="FunFam" id="3.30.160.60:FF:000125">
    <property type="entry name" value="Putative zinc finger protein 143"/>
    <property type="match status" value="1"/>
</dbReference>
<dbReference type="SUPFAM" id="SSF57667">
    <property type="entry name" value="beta-beta-alpha zinc fingers"/>
    <property type="match status" value="1"/>
</dbReference>
<keyword evidence="2" id="KW-0677">Repeat</keyword>
<dbReference type="Proteomes" id="UP000011083">
    <property type="component" value="Unassembled WGS sequence"/>
</dbReference>
<evidence type="ECO:0000256" key="5">
    <source>
        <dbReference type="PROSITE-ProRule" id="PRU00042"/>
    </source>
</evidence>
<sequence>MTKRKRKNATPSAPMKKRARVEENEDESEEDCDDGAFVCVFEGCGKSFNREGKLADHLRTHTGERMRQAIHAQSPPEAPRAVAHGR</sequence>
<evidence type="ECO:0000256" key="3">
    <source>
        <dbReference type="ARBA" id="ARBA00022771"/>
    </source>
</evidence>
<dbReference type="SMART" id="SM00355">
    <property type="entry name" value="ZnF_C2H2"/>
    <property type="match status" value="1"/>
</dbReference>
<dbReference type="EMBL" id="KB007797">
    <property type="protein sequence ID" value="ELR25661.1"/>
    <property type="molecule type" value="Genomic_DNA"/>
</dbReference>
<evidence type="ECO:0000256" key="2">
    <source>
        <dbReference type="ARBA" id="ARBA00022737"/>
    </source>
</evidence>
<proteinExistence type="predicted"/>
<evidence type="ECO:0000256" key="4">
    <source>
        <dbReference type="ARBA" id="ARBA00022833"/>
    </source>
</evidence>
<feature type="region of interest" description="Disordered" evidence="6">
    <location>
        <begin position="66"/>
        <end position="86"/>
    </location>
</feature>
<dbReference type="PROSITE" id="PS50157">
    <property type="entry name" value="ZINC_FINGER_C2H2_2"/>
    <property type="match status" value="1"/>
</dbReference>
<dbReference type="Gene3D" id="3.30.160.60">
    <property type="entry name" value="Classic Zinc Finger"/>
    <property type="match status" value="1"/>
</dbReference>
<dbReference type="KEGG" id="acan:ACA1_119490"/>
<name>L8HMQ2_ACACF</name>
<evidence type="ECO:0000256" key="6">
    <source>
        <dbReference type="SAM" id="MobiDB-lite"/>
    </source>
</evidence>
<dbReference type="InterPro" id="IPR013087">
    <property type="entry name" value="Znf_C2H2_type"/>
</dbReference>
<dbReference type="RefSeq" id="XP_004358094.1">
    <property type="nucleotide sequence ID" value="XM_004358037.1"/>
</dbReference>
<protein>
    <submittedName>
        <fullName evidence="8">Zinc finger domain containing protein</fullName>
    </submittedName>
</protein>
<dbReference type="OrthoDB" id="6077919at2759"/>
<dbReference type="VEuPathDB" id="AmoebaDB:ACA1_119490"/>